<keyword evidence="1" id="KW-0472">Membrane</keyword>
<dbReference type="EMBL" id="MHNW01000044">
    <property type="protein sequence ID" value="OGZ52545.1"/>
    <property type="molecule type" value="Genomic_DNA"/>
</dbReference>
<evidence type="ECO:0000313" key="4">
    <source>
        <dbReference type="Proteomes" id="UP000179106"/>
    </source>
</evidence>
<comment type="caution">
    <text evidence="3">The sequence shown here is derived from an EMBL/GenBank/DDBJ whole genome shotgun (WGS) entry which is preliminary data.</text>
</comment>
<reference evidence="3 4" key="1">
    <citation type="journal article" date="2016" name="Nat. Commun.">
        <title>Thousands of microbial genomes shed light on interconnected biogeochemical processes in an aquifer system.</title>
        <authorList>
            <person name="Anantharaman K."/>
            <person name="Brown C.T."/>
            <person name="Hug L.A."/>
            <person name="Sharon I."/>
            <person name="Castelle C.J."/>
            <person name="Probst A.J."/>
            <person name="Thomas B.C."/>
            <person name="Singh A."/>
            <person name="Wilkins M.J."/>
            <person name="Karaoz U."/>
            <person name="Brodie E.L."/>
            <person name="Williams K.H."/>
            <person name="Hubbard S.S."/>
            <person name="Banfield J.F."/>
        </authorList>
    </citation>
    <scope>NUCLEOTIDE SEQUENCE [LARGE SCALE GENOMIC DNA]</scope>
</reference>
<dbReference type="Proteomes" id="UP000179106">
    <property type="component" value="Unassembled WGS sequence"/>
</dbReference>
<dbReference type="Pfam" id="PF03799">
    <property type="entry name" value="FtsQ_DivIB_C"/>
    <property type="match status" value="1"/>
</dbReference>
<dbReference type="GO" id="GO:0051301">
    <property type="term" value="P:cell division"/>
    <property type="evidence" value="ECO:0007669"/>
    <property type="project" value="UniProtKB-KW"/>
</dbReference>
<evidence type="ECO:0000259" key="2">
    <source>
        <dbReference type="Pfam" id="PF03799"/>
    </source>
</evidence>
<organism evidence="3 4">
    <name type="scientific">Candidatus Ryanbacteria bacterium RIFCSPLOWO2_01_FULL_48_26</name>
    <dbReference type="NCBI Taxonomy" id="1802126"/>
    <lineage>
        <taxon>Bacteria</taxon>
        <taxon>Candidatus Ryaniibacteriota</taxon>
    </lineage>
</organism>
<dbReference type="STRING" id="1802126.A3B25_01430"/>
<dbReference type="InterPro" id="IPR005548">
    <property type="entry name" value="Cell_div_FtsQ/DivIB_C"/>
</dbReference>
<accession>A0A1G2GQQ8</accession>
<keyword evidence="1" id="KW-1133">Transmembrane helix</keyword>
<dbReference type="AlphaFoldDB" id="A0A1G2GQQ8"/>
<name>A0A1G2GQQ8_9BACT</name>
<gene>
    <name evidence="3" type="ORF">A3B25_01430</name>
</gene>
<proteinExistence type="predicted"/>
<evidence type="ECO:0000313" key="3">
    <source>
        <dbReference type="EMBL" id="OGZ52545.1"/>
    </source>
</evidence>
<feature type="domain" description="Cell division protein FtsQ/DivIB C-terminal" evidence="2">
    <location>
        <begin position="141"/>
        <end position="273"/>
    </location>
</feature>
<sequence>MQNTSPKKQVRFQHPEFREKLEKARRYARQAPGPRSRFVQILGILFLFSVLYFLTVSKIFLVSNAAVNGGADQKQIVDVLTYLGGKRFYLIPKNHILLLSQKRLLAELQAKLPTVRKITSYRRILPNSIELTVEAREPRYIWQSGSNYYLLDQDGVIFEKIANYAPESFPQVIISDGSAENLAVGQPLNINESLDFIKHLQTFWAEQMRDIGFVGVELPGRKSPDIFVRTSLGFRVYFDAKRSAGAQLANLKLLLYQEINPETYTGLSYIDLRLPNIAYYCYLDAPCAPENATSTLPQL</sequence>
<keyword evidence="1" id="KW-0812">Transmembrane</keyword>
<evidence type="ECO:0000256" key="1">
    <source>
        <dbReference type="SAM" id="Phobius"/>
    </source>
</evidence>
<protein>
    <recommendedName>
        <fullName evidence="2">Cell division protein FtsQ/DivIB C-terminal domain-containing protein</fullName>
    </recommendedName>
</protein>
<feature type="transmembrane region" description="Helical" evidence="1">
    <location>
        <begin position="38"/>
        <end position="55"/>
    </location>
</feature>